<comment type="caution">
    <text evidence="1">The sequence shown here is derived from an EMBL/GenBank/DDBJ whole genome shotgun (WGS) entry which is preliminary data.</text>
</comment>
<dbReference type="EMBL" id="LHYO01000004">
    <property type="protein sequence ID" value="KXB09458.1"/>
    <property type="molecule type" value="Genomic_DNA"/>
</dbReference>
<dbReference type="Gene3D" id="3.40.50.2300">
    <property type="match status" value="1"/>
</dbReference>
<proteinExistence type="predicted"/>
<protein>
    <submittedName>
        <fullName evidence="1">Uncharacterized protein</fullName>
    </submittedName>
</protein>
<evidence type="ECO:0000313" key="2">
    <source>
        <dbReference type="Proteomes" id="UP000070399"/>
    </source>
</evidence>
<sequence length="102" mass="11199">MTKSDVKDYLSGASESEVKNILRESVSSAVLRELGQKKLKAGFIYVGPVGDYGWTRAHDRGRKIVDEKYDWLTTTTAESVAPADTGDYIDSMFEGGADVVFT</sequence>
<dbReference type="AlphaFoldDB" id="A0A133VSR0"/>
<reference evidence="1 2" key="1">
    <citation type="journal article" date="2016" name="Sci. Rep.">
        <title>Metabolic traits of an uncultured archaeal lineage -MSBL1- from brine pools of the Red Sea.</title>
        <authorList>
            <person name="Mwirichia R."/>
            <person name="Alam I."/>
            <person name="Rashid M."/>
            <person name="Vinu M."/>
            <person name="Ba-Alawi W."/>
            <person name="Anthony Kamau A."/>
            <person name="Kamanda Ngugi D."/>
            <person name="Goker M."/>
            <person name="Klenk H.P."/>
            <person name="Bajic V."/>
            <person name="Stingl U."/>
        </authorList>
    </citation>
    <scope>NUCLEOTIDE SEQUENCE [LARGE SCALE GENOMIC DNA]</scope>
    <source>
        <strain evidence="1">SCGC-AAA833F18</strain>
    </source>
</reference>
<evidence type="ECO:0000313" key="1">
    <source>
        <dbReference type="EMBL" id="KXB09458.1"/>
    </source>
</evidence>
<dbReference type="PANTHER" id="PTHR43208">
    <property type="entry name" value="ABC TRANSPORTER SUBSTRATE-BINDING PROTEIN"/>
    <property type="match status" value="1"/>
</dbReference>
<dbReference type="InterPro" id="IPR052910">
    <property type="entry name" value="ABC-Purine-Binding"/>
</dbReference>
<gene>
    <name evidence="1" type="ORF">AKJ35_00735</name>
</gene>
<dbReference type="PANTHER" id="PTHR43208:SF1">
    <property type="entry name" value="ABC TRANSPORTER SUBSTRATE-BINDING PROTEIN"/>
    <property type="match status" value="1"/>
</dbReference>
<dbReference type="Proteomes" id="UP000070399">
    <property type="component" value="Unassembled WGS sequence"/>
</dbReference>
<feature type="non-terminal residue" evidence="1">
    <location>
        <position position="102"/>
    </location>
</feature>
<keyword evidence="2" id="KW-1185">Reference proteome</keyword>
<accession>A0A133VSR0</accession>
<name>A0A133VSR0_9EURY</name>
<organism evidence="1 2">
    <name type="scientific">candidate division MSBL1 archaeon SCGC-AAA833F18</name>
    <dbReference type="NCBI Taxonomy" id="1698257"/>
    <lineage>
        <taxon>Archaea</taxon>
        <taxon>Methanobacteriati</taxon>
        <taxon>Methanobacteriota</taxon>
        <taxon>candidate division MSBL1</taxon>
    </lineage>
</organism>